<feature type="coiled-coil region" evidence="1">
    <location>
        <begin position="78"/>
        <end position="105"/>
    </location>
</feature>
<dbReference type="AlphaFoldDB" id="A0A2I0IMS9"/>
<keyword evidence="4" id="KW-1185">Reference proteome</keyword>
<organism evidence="3 4">
    <name type="scientific">Punica granatum</name>
    <name type="common">Pomegranate</name>
    <dbReference type="NCBI Taxonomy" id="22663"/>
    <lineage>
        <taxon>Eukaryota</taxon>
        <taxon>Viridiplantae</taxon>
        <taxon>Streptophyta</taxon>
        <taxon>Embryophyta</taxon>
        <taxon>Tracheophyta</taxon>
        <taxon>Spermatophyta</taxon>
        <taxon>Magnoliopsida</taxon>
        <taxon>eudicotyledons</taxon>
        <taxon>Gunneridae</taxon>
        <taxon>Pentapetalae</taxon>
        <taxon>rosids</taxon>
        <taxon>malvids</taxon>
        <taxon>Myrtales</taxon>
        <taxon>Lythraceae</taxon>
        <taxon>Punica</taxon>
    </lineage>
</organism>
<dbReference type="EMBL" id="PGOL01002729">
    <property type="protein sequence ID" value="PKI45305.1"/>
    <property type="molecule type" value="Genomic_DNA"/>
</dbReference>
<comment type="caution">
    <text evidence="3">The sequence shown here is derived from an EMBL/GenBank/DDBJ whole genome shotgun (WGS) entry which is preliminary data.</text>
</comment>
<name>A0A2I0IMS9_PUNGR</name>
<dbReference type="PANTHER" id="PTHR32108">
    <property type="entry name" value="DNA-DIRECTED RNA POLYMERASE SUBUNIT ALPHA"/>
    <property type="match status" value="1"/>
</dbReference>
<sequence length="349" mass="38554">MSAPPPVSMPIPAPIYTAPPLMVLPASTTFAPAHITESFPFPTPQPNISLPYQAPPPLNIPFPESGTPIHAAPVAPLMNFLSQEETEQERRMKTMEETIKALQVKETRPDMGCGDWSLFSCMRLPPKFKIPEFTTYEGRQGSQQYAVNFQPTLLVAQAYASPPAQYQQQYFSAPPPILPSPALQQIVHHYTPAPPQTQQYAPLTMRSLQPAQRAPASQGQQGSAFQPRQRKQLTPLPAPPSHIYRQLLVGNKIKPESPSPNFNPAAQSQNLHCEFHQGAPGHTLDNCWRLREKIQEIIDAKELSFNAVRPPNVQTNPLDHASSSGPTINLVDICAQGEDEDKEEELTSA</sequence>
<proteinExistence type="predicted"/>
<gene>
    <name evidence="3" type="ORF">CRG98_034305</name>
</gene>
<evidence type="ECO:0000256" key="1">
    <source>
        <dbReference type="SAM" id="Coils"/>
    </source>
</evidence>
<dbReference type="Proteomes" id="UP000233551">
    <property type="component" value="Unassembled WGS sequence"/>
</dbReference>
<evidence type="ECO:0000313" key="4">
    <source>
        <dbReference type="Proteomes" id="UP000233551"/>
    </source>
</evidence>
<evidence type="ECO:0000256" key="2">
    <source>
        <dbReference type="SAM" id="MobiDB-lite"/>
    </source>
</evidence>
<protein>
    <submittedName>
        <fullName evidence="3">Uncharacterized protein</fullName>
    </submittedName>
</protein>
<feature type="compositionally biased region" description="Polar residues" evidence="2">
    <location>
        <begin position="208"/>
        <end position="226"/>
    </location>
</feature>
<keyword evidence="1" id="KW-0175">Coiled coil</keyword>
<accession>A0A2I0IMS9</accession>
<evidence type="ECO:0000313" key="3">
    <source>
        <dbReference type="EMBL" id="PKI45305.1"/>
    </source>
</evidence>
<reference evidence="3 4" key="1">
    <citation type="submission" date="2017-11" db="EMBL/GenBank/DDBJ databases">
        <title>De-novo sequencing of pomegranate (Punica granatum L.) genome.</title>
        <authorList>
            <person name="Akparov Z."/>
            <person name="Amiraslanov A."/>
            <person name="Hajiyeva S."/>
            <person name="Abbasov M."/>
            <person name="Kaur K."/>
            <person name="Hamwieh A."/>
            <person name="Solovyev V."/>
            <person name="Salamov A."/>
            <person name="Braich B."/>
            <person name="Kosarev P."/>
            <person name="Mahmoud A."/>
            <person name="Hajiyev E."/>
            <person name="Babayeva S."/>
            <person name="Izzatullayeva V."/>
            <person name="Mammadov A."/>
            <person name="Mammadov A."/>
            <person name="Sharifova S."/>
            <person name="Ojaghi J."/>
            <person name="Eynullazada K."/>
            <person name="Bayramov B."/>
            <person name="Abdulazimova A."/>
            <person name="Shahmuradov I."/>
        </authorList>
    </citation>
    <scope>NUCLEOTIDE SEQUENCE [LARGE SCALE GENOMIC DNA]</scope>
    <source>
        <strain evidence="4">cv. AG2017</strain>
        <tissue evidence="3">Leaf</tissue>
    </source>
</reference>
<feature type="region of interest" description="Disordered" evidence="2">
    <location>
        <begin position="208"/>
        <end position="240"/>
    </location>
</feature>